<dbReference type="Proteomes" id="UP000076881">
    <property type="component" value="Unassembled WGS sequence"/>
</dbReference>
<evidence type="ECO:0000313" key="2">
    <source>
        <dbReference type="EMBL" id="OAA71748.1"/>
    </source>
</evidence>
<feature type="domain" description="C2H2-type" evidence="1">
    <location>
        <begin position="208"/>
        <end position="229"/>
    </location>
</feature>
<proteinExistence type="predicted"/>
<evidence type="ECO:0000313" key="3">
    <source>
        <dbReference type="Proteomes" id="UP000076881"/>
    </source>
</evidence>
<keyword evidence="3" id="KW-1185">Reference proteome</keyword>
<dbReference type="OrthoDB" id="5243844at2759"/>
<dbReference type="InterPro" id="IPR013087">
    <property type="entry name" value="Znf_C2H2_type"/>
</dbReference>
<protein>
    <recommendedName>
        <fullName evidence="1">C2H2-type domain-containing protein</fullName>
    </recommendedName>
</protein>
<dbReference type="PROSITE" id="PS00028">
    <property type="entry name" value="ZINC_FINGER_C2H2_1"/>
    <property type="match status" value="1"/>
</dbReference>
<comment type="caution">
    <text evidence="2">The sequence shown here is derived from an EMBL/GenBank/DDBJ whole genome shotgun (WGS) entry which is preliminary data.</text>
</comment>
<name>A0A168CST0_CORDF</name>
<organism evidence="2 3">
    <name type="scientific">Akanthomyces lecanii RCEF 1005</name>
    <dbReference type="NCBI Taxonomy" id="1081108"/>
    <lineage>
        <taxon>Eukaryota</taxon>
        <taxon>Fungi</taxon>
        <taxon>Dikarya</taxon>
        <taxon>Ascomycota</taxon>
        <taxon>Pezizomycotina</taxon>
        <taxon>Sordariomycetes</taxon>
        <taxon>Hypocreomycetidae</taxon>
        <taxon>Hypocreales</taxon>
        <taxon>Cordycipitaceae</taxon>
        <taxon>Akanthomyces</taxon>
        <taxon>Cordyceps confragosa</taxon>
    </lineage>
</organism>
<accession>A0A168CST0</accession>
<evidence type="ECO:0000259" key="1">
    <source>
        <dbReference type="PROSITE" id="PS00028"/>
    </source>
</evidence>
<gene>
    <name evidence="2" type="ORF">LEL_08983</name>
</gene>
<sequence length="403" mass="45743">MSHGTAVFERSYQTPHISTDLMKIAFGGRAGDYEKQFARISSVFSRRDPFSPLYLTAQELAEFEKRQDISSLRLAYEDATKNNEQQAEELKSRIKYIIDYLEKLKLAEKRNEYFEAADDLRARGLSTAHLRQPGETNPKRQKDIPGCKASPVVGVLFQNNVDATQLVANLVLYLEGRLPAPKDMQHQPDGQMRLPKIRKTKIQTRKLCLICNITCATKATLSRHVERTHTFEEAFECPACRQTGHHVIVDAGAVQWAKHVEQQHGKQLAPDPFFSQKPAYCLICSTSHAIRGFSLHFSKAHEKESQYPFDCRECGQKGVVAKIHDRRSWIRHAMEVHGSKDPMNGSVLEGEFDTVLQSKKRKRSVSVLDSDAGELSSRFPIGTGEDEEFWVTGRDSDYLESEN</sequence>
<dbReference type="EMBL" id="AZHF01000008">
    <property type="protein sequence ID" value="OAA71748.1"/>
    <property type="molecule type" value="Genomic_DNA"/>
</dbReference>
<dbReference type="AlphaFoldDB" id="A0A168CST0"/>
<reference evidence="2 3" key="1">
    <citation type="journal article" date="2016" name="Genome Biol. Evol.">
        <title>Divergent and convergent evolution of fungal pathogenicity.</title>
        <authorList>
            <person name="Shang Y."/>
            <person name="Xiao G."/>
            <person name="Zheng P."/>
            <person name="Cen K."/>
            <person name="Zhan S."/>
            <person name="Wang C."/>
        </authorList>
    </citation>
    <scope>NUCLEOTIDE SEQUENCE [LARGE SCALE GENOMIC DNA]</scope>
    <source>
        <strain evidence="2 3">RCEF 1005</strain>
    </source>
</reference>